<gene>
    <name evidence="1" type="ORF">AB406_1641</name>
</gene>
<protein>
    <recommendedName>
        <fullName evidence="3">Pyruvate decarboxylase</fullName>
    </recommendedName>
</protein>
<evidence type="ECO:0000313" key="1">
    <source>
        <dbReference type="EMBL" id="AQY22585.1"/>
    </source>
</evidence>
<proteinExistence type="predicted"/>
<dbReference type="OMA" id="LICTIGC"/>
<dbReference type="EMBL" id="CP011859">
    <property type="protein sequence ID" value="AQY22585.1"/>
    <property type="molecule type" value="Genomic_DNA"/>
</dbReference>
<dbReference type="Proteomes" id="UP000189883">
    <property type="component" value="Chromosome"/>
</dbReference>
<dbReference type="RefSeq" id="WP_004919410.1">
    <property type="nucleotide sequence ID" value="NZ_CP011859.1"/>
</dbReference>
<sequence>MGMKKTLILIGISVSLICTIGCSAWGDSLSYLNKNIKIKKVKKVVYFNPVITPEIPEIYIPTYNAFYSAASDFLKDRNSGKILRVDCVMSYENIDTEYIKEICLNNNAEVALIPRVKYFKVGFGRYVFSNQVLVSAKLYDADGNFIIETSYDTYKGNARLLGNAENSVKIGTIGMLRKMNKEIRRYKLNSESL</sequence>
<name>A0A162C7V4_RIEAN</name>
<dbReference type="eggNOG" id="ENOG502ZWZ1">
    <property type="taxonomic scope" value="Bacteria"/>
</dbReference>
<dbReference type="AlphaFoldDB" id="A0A162C7V4"/>
<dbReference type="GeneID" id="93718834"/>
<evidence type="ECO:0000313" key="2">
    <source>
        <dbReference type="Proteomes" id="UP000189883"/>
    </source>
</evidence>
<accession>A0A162C7V4</accession>
<reference evidence="1 2" key="1">
    <citation type="submission" date="2015-06" db="EMBL/GenBank/DDBJ databases">
        <title>R. anatipestifer strain HXb2 is the most virulent strain so far, and the genome sequence would help us uncover the pathogenesis.</title>
        <authorList>
            <person name="Hu Q."/>
            <person name="Qi J."/>
            <person name="Bo H."/>
            <person name="Liu G."/>
            <person name="Tao M."/>
            <person name="Ding Y."/>
            <person name="Xue Y."/>
        </authorList>
    </citation>
    <scope>NUCLEOTIDE SEQUENCE [LARGE SCALE GENOMIC DNA]</scope>
    <source>
        <strain evidence="1 2">HXb2</strain>
    </source>
</reference>
<organism evidence="1 2">
    <name type="scientific">Riemerella anatipestifer</name>
    <name type="common">Moraxella anatipestifer</name>
    <dbReference type="NCBI Taxonomy" id="34085"/>
    <lineage>
        <taxon>Bacteria</taxon>
        <taxon>Pseudomonadati</taxon>
        <taxon>Bacteroidota</taxon>
        <taxon>Flavobacteriia</taxon>
        <taxon>Flavobacteriales</taxon>
        <taxon>Weeksellaceae</taxon>
        <taxon>Riemerella</taxon>
    </lineage>
</organism>
<evidence type="ECO:0008006" key="3">
    <source>
        <dbReference type="Google" id="ProtNLM"/>
    </source>
</evidence>